<evidence type="ECO:0000313" key="1">
    <source>
        <dbReference type="EMBL" id="CAB4714017.1"/>
    </source>
</evidence>
<dbReference type="AlphaFoldDB" id="A0A6J6UDS9"/>
<name>A0A6J6UDS9_9ZZZZ</name>
<reference evidence="2" key="1">
    <citation type="submission" date="2020-05" db="EMBL/GenBank/DDBJ databases">
        <authorList>
            <person name="Chiriac C."/>
            <person name="Salcher M."/>
            <person name="Ghai R."/>
            <person name="Kavagutti S V."/>
        </authorList>
    </citation>
    <scope>NUCLEOTIDE SEQUENCE</scope>
</reference>
<sequence length="115" mass="12008">MTTCEPGANVVFTHGLRVSPFSTAFLASKPAAIITDGLDVLVQEVIAAITTAPWPISKSPVADLTNAFLLRSWVYVLTAVSKAVSASESATRSCGRFGPAIDGVTVARSSSMYSE</sequence>
<evidence type="ECO:0000313" key="2">
    <source>
        <dbReference type="EMBL" id="CAB4757716.1"/>
    </source>
</evidence>
<gene>
    <name evidence="1" type="ORF">UFOPK2648_01061</name>
    <name evidence="2" type="ORF">UFOPK2824_01039</name>
</gene>
<organism evidence="2">
    <name type="scientific">freshwater metagenome</name>
    <dbReference type="NCBI Taxonomy" id="449393"/>
    <lineage>
        <taxon>unclassified sequences</taxon>
        <taxon>metagenomes</taxon>
        <taxon>ecological metagenomes</taxon>
    </lineage>
</organism>
<proteinExistence type="predicted"/>
<dbReference type="EMBL" id="CAEZZD010000188">
    <property type="protein sequence ID" value="CAB4757716.1"/>
    <property type="molecule type" value="Genomic_DNA"/>
</dbReference>
<protein>
    <submittedName>
        <fullName evidence="2">Unannotated protein</fullName>
    </submittedName>
</protein>
<accession>A0A6J6UDS9</accession>
<dbReference type="EMBL" id="CAEZYC010000066">
    <property type="protein sequence ID" value="CAB4714017.1"/>
    <property type="molecule type" value="Genomic_DNA"/>
</dbReference>